<keyword evidence="2" id="KW-1185">Reference proteome</keyword>
<sequence>MMQTIVRIRRGGERTLRHRVVSSGQYDGEDAVRFVSREAKNVAGDLENGMTRSGYEGGKEAS</sequence>
<comment type="caution">
    <text evidence="1">The sequence shown here is derived from an EMBL/GenBank/DDBJ whole genome shotgun (WGS) entry which is preliminary data.</text>
</comment>
<protein>
    <submittedName>
        <fullName evidence="1">Uncharacterized protein</fullName>
    </submittedName>
</protein>
<dbReference type="Proteomes" id="UP000631694">
    <property type="component" value="Unassembled WGS sequence"/>
</dbReference>
<dbReference type="AlphaFoldDB" id="A0A931I573"/>
<organism evidence="1 2">
    <name type="scientific">Methylobrevis albus</name>
    <dbReference type="NCBI Taxonomy" id="2793297"/>
    <lineage>
        <taxon>Bacteria</taxon>
        <taxon>Pseudomonadati</taxon>
        <taxon>Pseudomonadota</taxon>
        <taxon>Alphaproteobacteria</taxon>
        <taxon>Hyphomicrobiales</taxon>
        <taxon>Pleomorphomonadaceae</taxon>
        <taxon>Methylobrevis</taxon>
    </lineage>
</organism>
<gene>
    <name evidence="1" type="ORF">I5731_14540</name>
</gene>
<evidence type="ECO:0000313" key="2">
    <source>
        <dbReference type="Proteomes" id="UP000631694"/>
    </source>
</evidence>
<name>A0A931I573_9HYPH</name>
<dbReference type="EMBL" id="JADZLT010000052">
    <property type="protein sequence ID" value="MBH0239046.1"/>
    <property type="molecule type" value="Genomic_DNA"/>
</dbReference>
<accession>A0A931I573</accession>
<reference evidence="1" key="1">
    <citation type="submission" date="2020-12" db="EMBL/GenBank/DDBJ databases">
        <title>Methylobrevis albus sp. nov., isolated from fresh water lack sediment.</title>
        <authorList>
            <person name="Zou Q."/>
        </authorList>
    </citation>
    <scope>NUCLEOTIDE SEQUENCE</scope>
    <source>
        <strain evidence="1">L22</strain>
    </source>
</reference>
<evidence type="ECO:0000313" key="1">
    <source>
        <dbReference type="EMBL" id="MBH0239046.1"/>
    </source>
</evidence>
<proteinExistence type="predicted"/>